<dbReference type="PANTHER" id="PTHR19332:SF1">
    <property type="entry name" value="PEROXISOMAL MEMBRANE PROTEIN PEX13"/>
    <property type="match status" value="1"/>
</dbReference>
<evidence type="ECO:0000313" key="11">
    <source>
        <dbReference type="Proteomes" id="UP000001876"/>
    </source>
</evidence>
<keyword evidence="6" id="KW-0576">Peroxisome</keyword>
<dbReference type="EMBL" id="GG663735">
    <property type="protein sequence ID" value="EEH60864.1"/>
    <property type="molecule type" value="Genomic_DNA"/>
</dbReference>
<dbReference type="GeneID" id="9680932"/>
<reference evidence="10 11" key="1">
    <citation type="journal article" date="2009" name="Science">
        <title>Green evolution and dynamic adaptations revealed by genomes of the marine picoeukaryotes Micromonas.</title>
        <authorList>
            <person name="Worden A.Z."/>
            <person name="Lee J.H."/>
            <person name="Mock T."/>
            <person name="Rouze P."/>
            <person name="Simmons M.P."/>
            <person name="Aerts A.L."/>
            <person name="Allen A.E."/>
            <person name="Cuvelier M.L."/>
            <person name="Derelle E."/>
            <person name="Everett M.V."/>
            <person name="Foulon E."/>
            <person name="Grimwood J."/>
            <person name="Gundlach H."/>
            <person name="Henrissat B."/>
            <person name="Napoli C."/>
            <person name="McDonald S.M."/>
            <person name="Parker M.S."/>
            <person name="Rombauts S."/>
            <person name="Salamov A."/>
            <person name="Von Dassow P."/>
            <person name="Badger J.H."/>
            <person name="Coutinho P.M."/>
            <person name="Demir E."/>
            <person name="Dubchak I."/>
            <person name="Gentemann C."/>
            <person name="Eikrem W."/>
            <person name="Gready J.E."/>
            <person name="John U."/>
            <person name="Lanier W."/>
            <person name="Lindquist E.A."/>
            <person name="Lucas S."/>
            <person name="Mayer K.F."/>
            <person name="Moreau H."/>
            <person name="Not F."/>
            <person name="Otillar R."/>
            <person name="Panaud O."/>
            <person name="Pangilinan J."/>
            <person name="Paulsen I."/>
            <person name="Piegu B."/>
            <person name="Poliakov A."/>
            <person name="Robbens S."/>
            <person name="Schmutz J."/>
            <person name="Toulza E."/>
            <person name="Wyss T."/>
            <person name="Zelensky A."/>
            <person name="Zhou K."/>
            <person name="Armbrust E.V."/>
            <person name="Bhattacharya D."/>
            <person name="Goodenough U.W."/>
            <person name="Van de Peer Y."/>
            <person name="Grigoriev I.V."/>
        </authorList>
    </citation>
    <scope>NUCLEOTIDE SEQUENCE [LARGE SCALE GENOMIC DNA]</scope>
    <source>
        <strain evidence="10 11">CCMP1545</strain>
    </source>
</reference>
<comment type="similarity">
    <text evidence="1">Belongs to the peroxin-13 family.</text>
</comment>
<feature type="compositionally biased region" description="Basic and acidic residues" evidence="9">
    <location>
        <begin position="46"/>
        <end position="58"/>
    </location>
</feature>
<keyword evidence="4" id="KW-0811">Translocation</keyword>
<dbReference type="OrthoDB" id="514567at2759"/>
<dbReference type="OMA" id="DANESPH"/>
<evidence type="ECO:0000256" key="1">
    <source>
        <dbReference type="ARBA" id="ARBA00006033"/>
    </source>
</evidence>
<protein>
    <recommendedName>
        <fullName evidence="7">Peroxin-13</fullName>
    </recommendedName>
</protein>
<keyword evidence="2" id="KW-0813">Transport</keyword>
<dbReference type="PANTHER" id="PTHR19332">
    <property type="entry name" value="PEROXISOMAL MEMBRANE PROTEIN PEX13"/>
    <property type="match status" value="1"/>
</dbReference>
<evidence type="ECO:0000256" key="3">
    <source>
        <dbReference type="ARBA" id="ARBA00022927"/>
    </source>
</evidence>
<sequence>MPRRRVDAARADGAGHYPVSDESLELLFRGQFRTETASGRIASSRRRADGASHDERARAPRTSHAGLVADARRTCLRVRLDREPARRRVVAAPDPPVPDANESPHPLLLLFSHRRADLTSPSFPSPLARSLLSLRAAPPPKPWERAAATGESVHAATPAAPGDAPKPWEVPGAGATPSAPVATESNPSGATPTPPPRENRAAANAVNAGATTSYATTGGYNRPYGGYGSAMGGYGGYGGGSSMYGGGYGSSMYGGGYGSSMYGGGYGGYGSSMYGNRYGMGGMYGGGMYGGMGMGPGMGPMGPGMGGPMGAADDPNGPAPTAWQRIMRALHGIVTVFGRISWLVDENSQALHFFMMGLMQLLDRAGVLYGELARFALRLLGYKVPDRPKAPPEGGGAPGTGMGMGPGGYGMGGVYGGGMNSGYGYGASPGYGGGGFESAWGGA</sequence>
<keyword evidence="5" id="KW-0472">Membrane</keyword>
<dbReference type="KEGG" id="mpp:MICPUCDRAFT_50449"/>
<dbReference type="Proteomes" id="UP000001876">
    <property type="component" value="Unassembled WGS sequence"/>
</dbReference>
<dbReference type="GO" id="GO:0016560">
    <property type="term" value="P:protein import into peroxisome matrix, docking"/>
    <property type="evidence" value="ECO:0007669"/>
    <property type="project" value="InterPro"/>
</dbReference>
<feature type="region of interest" description="Disordered" evidence="9">
    <location>
        <begin position="37"/>
        <end position="62"/>
    </location>
</feature>
<evidence type="ECO:0000256" key="9">
    <source>
        <dbReference type="SAM" id="MobiDB-lite"/>
    </source>
</evidence>
<feature type="region of interest" description="Disordered" evidence="9">
    <location>
        <begin position="142"/>
        <end position="200"/>
    </location>
</feature>
<comment type="subcellular location">
    <subcellularLocation>
        <location evidence="8">Peroxisome membrane</location>
    </subcellularLocation>
</comment>
<name>C1MI62_MICPC</name>
<keyword evidence="3" id="KW-0653">Protein transport</keyword>
<evidence type="ECO:0000256" key="2">
    <source>
        <dbReference type="ARBA" id="ARBA00022448"/>
    </source>
</evidence>
<accession>C1MI62</accession>
<dbReference type="GO" id="GO:0005778">
    <property type="term" value="C:peroxisomal membrane"/>
    <property type="evidence" value="ECO:0007669"/>
    <property type="project" value="UniProtKB-SubCell"/>
</dbReference>
<evidence type="ECO:0000256" key="6">
    <source>
        <dbReference type="ARBA" id="ARBA00023140"/>
    </source>
</evidence>
<dbReference type="STRING" id="564608.C1MI62"/>
<evidence type="ECO:0000256" key="7">
    <source>
        <dbReference type="ARBA" id="ARBA00029693"/>
    </source>
</evidence>
<proteinExistence type="inferred from homology"/>
<dbReference type="GO" id="GO:1990429">
    <property type="term" value="C:peroxisomal importomer complex"/>
    <property type="evidence" value="ECO:0007669"/>
    <property type="project" value="TreeGrafter"/>
</dbReference>
<organism evidence="11">
    <name type="scientific">Micromonas pusilla (strain CCMP1545)</name>
    <name type="common">Picoplanktonic green alga</name>
    <dbReference type="NCBI Taxonomy" id="564608"/>
    <lineage>
        <taxon>Eukaryota</taxon>
        <taxon>Viridiplantae</taxon>
        <taxon>Chlorophyta</taxon>
        <taxon>Mamiellophyceae</taxon>
        <taxon>Mamiellales</taxon>
        <taxon>Mamiellaceae</taxon>
        <taxon>Micromonas</taxon>
    </lineage>
</organism>
<gene>
    <name evidence="10" type="ORF">MICPUCDRAFT_50449</name>
</gene>
<dbReference type="eggNOG" id="ENOG502QSVT">
    <property type="taxonomic scope" value="Eukaryota"/>
</dbReference>
<dbReference type="InterPro" id="IPR035463">
    <property type="entry name" value="Pex13"/>
</dbReference>
<keyword evidence="11" id="KW-1185">Reference proteome</keyword>
<evidence type="ECO:0000313" key="10">
    <source>
        <dbReference type="EMBL" id="EEH60864.1"/>
    </source>
</evidence>
<evidence type="ECO:0000256" key="4">
    <source>
        <dbReference type="ARBA" id="ARBA00023010"/>
    </source>
</evidence>
<dbReference type="RefSeq" id="XP_003055612.1">
    <property type="nucleotide sequence ID" value="XM_003055566.1"/>
</dbReference>
<dbReference type="AlphaFoldDB" id="C1MI62"/>
<evidence type="ECO:0000256" key="8">
    <source>
        <dbReference type="ARBA" id="ARBA00046271"/>
    </source>
</evidence>
<evidence type="ECO:0000256" key="5">
    <source>
        <dbReference type="ARBA" id="ARBA00023136"/>
    </source>
</evidence>